<evidence type="ECO:0000256" key="1">
    <source>
        <dbReference type="SAM" id="Phobius"/>
    </source>
</evidence>
<dbReference type="Proteomes" id="UP000598971">
    <property type="component" value="Unassembled WGS sequence"/>
</dbReference>
<feature type="transmembrane region" description="Helical" evidence="1">
    <location>
        <begin position="77"/>
        <end position="95"/>
    </location>
</feature>
<accession>A0A8J8FE83</accession>
<feature type="transmembrane region" description="Helical" evidence="1">
    <location>
        <begin position="47"/>
        <end position="65"/>
    </location>
</feature>
<comment type="caution">
    <text evidence="2">The sequence shown here is derived from an EMBL/GenBank/DDBJ whole genome shotgun (WGS) entry which is preliminary data.</text>
</comment>
<dbReference type="AlphaFoldDB" id="A0A8J8FE83"/>
<sequence length="96" mass="10651">MKKNSFPLGVIIGLICPLIGIVIFYFLKASGTPFDYFLQVMWQSKPLLTAAVSFSLFINAVVFTITVNKGIDKTAKGVFLVTLLITIPAIIYKLFF</sequence>
<dbReference type="EMBL" id="WHPF01000004">
    <property type="protein sequence ID" value="NNV54997.1"/>
    <property type="molecule type" value="Genomic_DNA"/>
</dbReference>
<organism evidence="2 3">
    <name type="scientific">Limnovirga soli</name>
    <dbReference type="NCBI Taxonomy" id="2656915"/>
    <lineage>
        <taxon>Bacteria</taxon>
        <taxon>Pseudomonadati</taxon>
        <taxon>Bacteroidota</taxon>
        <taxon>Chitinophagia</taxon>
        <taxon>Chitinophagales</taxon>
        <taxon>Chitinophagaceae</taxon>
        <taxon>Limnovirga</taxon>
    </lineage>
</organism>
<name>A0A8J8FE83_9BACT</name>
<evidence type="ECO:0000313" key="3">
    <source>
        <dbReference type="Proteomes" id="UP000598971"/>
    </source>
</evidence>
<keyword evidence="1" id="KW-1133">Transmembrane helix</keyword>
<dbReference type="RefSeq" id="WP_171606928.1">
    <property type="nucleotide sequence ID" value="NZ_WHPF01000004.1"/>
</dbReference>
<protein>
    <submittedName>
        <fullName evidence="2">Uncharacterized protein</fullName>
    </submittedName>
</protein>
<feature type="transmembrane region" description="Helical" evidence="1">
    <location>
        <begin position="7"/>
        <end position="27"/>
    </location>
</feature>
<keyword evidence="1" id="KW-0812">Transmembrane</keyword>
<evidence type="ECO:0000313" key="2">
    <source>
        <dbReference type="EMBL" id="NNV54997.1"/>
    </source>
</evidence>
<gene>
    <name evidence="2" type="ORF">GD597_05955</name>
</gene>
<keyword evidence="1" id="KW-0472">Membrane</keyword>
<proteinExistence type="predicted"/>
<keyword evidence="3" id="KW-1185">Reference proteome</keyword>
<reference evidence="2" key="1">
    <citation type="submission" date="2019-10" db="EMBL/GenBank/DDBJ databases">
        <title>Draft genome sequence of Panacibacter sp. KCS-6.</title>
        <authorList>
            <person name="Yim K.J."/>
        </authorList>
    </citation>
    <scope>NUCLEOTIDE SEQUENCE</scope>
    <source>
        <strain evidence="2">KCS-6</strain>
    </source>
</reference>